<dbReference type="EMBL" id="CM001223">
    <property type="protein sequence ID" value="KEH21443.1"/>
    <property type="molecule type" value="Genomic_DNA"/>
</dbReference>
<reference evidence="2" key="3">
    <citation type="submission" date="2015-04" db="UniProtKB">
        <authorList>
            <consortium name="EnsemblPlants"/>
        </authorList>
    </citation>
    <scope>IDENTIFICATION</scope>
    <source>
        <strain evidence="2">cv. Jemalong A17</strain>
    </source>
</reference>
<name>A0A072TX68_MEDTR</name>
<dbReference type="AlphaFoldDB" id="A0A072TX68"/>
<dbReference type="EnsemblPlants" id="KEH21443">
    <property type="protein sequence ID" value="KEH21443"/>
    <property type="gene ID" value="MTR_7g005475"/>
</dbReference>
<evidence type="ECO:0000313" key="1">
    <source>
        <dbReference type="EMBL" id="KEH21443.1"/>
    </source>
</evidence>
<evidence type="ECO:0000313" key="2">
    <source>
        <dbReference type="EnsemblPlants" id="KEH21443"/>
    </source>
</evidence>
<evidence type="ECO:0000313" key="3">
    <source>
        <dbReference type="Proteomes" id="UP000002051"/>
    </source>
</evidence>
<reference evidence="1 3" key="1">
    <citation type="journal article" date="2011" name="Nature">
        <title>The Medicago genome provides insight into the evolution of rhizobial symbioses.</title>
        <authorList>
            <person name="Young N.D."/>
            <person name="Debelle F."/>
            <person name="Oldroyd G.E."/>
            <person name="Geurts R."/>
            <person name="Cannon S.B."/>
            <person name="Udvardi M.K."/>
            <person name="Benedito V.A."/>
            <person name="Mayer K.F."/>
            <person name="Gouzy J."/>
            <person name="Schoof H."/>
            <person name="Van de Peer Y."/>
            <person name="Proost S."/>
            <person name="Cook D.R."/>
            <person name="Meyers B.C."/>
            <person name="Spannagl M."/>
            <person name="Cheung F."/>
            <person name="De Mita S."/>
            <person name="Krishnakumar V."/>
            <person name="Gundlach H."/>
            <person name="Zhou S."/>
            <person name="Mudge J."/>
            <person name="Bharti A.K."/>
            <person name="Murray J.D."/>
            <person name="Naoumkina M.A."/>
            <person name="Rosen B."/>
            <person name="Silverstein K.A."/>
            <person name="Tang H."/>
            <person name="Rombauts S."/>
            <person name="Zhao P.X."/>
            <person name="Zhou P."/>
            <person name="Barbe V."/>
            <person name="Bardou P."/>
            <person name="Bechner M."/>
            <person name="Bellec A."/>
            <person name="Berger A."/>
            <person name="Berges H."/>
            <person name="Bidwell S."/>
            <person name="Bisseling T."/>
            <person name="Choisne N."/>
            <person name="Couloux A."/>
            <person name="Denny R."/>
            <person name="Deshpande S."/>
            <person name="Dai X."/>
            <person name="Doyle J.J."/>
            <person name="Dudez A.M."/>
            <person name="Farmer A.D."/>
            <person name="Fouteau S."/>
            <person name="Franken C."/>
            <person name="Gibelin C."/>
            <person name="Gish J."/>
            <person name="Goldstein S."/>
            <person name="Gonzalez A.J."/>
            <person name="Green P.J."/>
            <person name="Hallab A."/>
            <person name="Hartog M."/>
            <person name="Hua A."/>
            <person name="Humphray S.J."/>
            <person name="Jeong D.H."/>
            <person name="Jing Y."/>
            <person name="Jocker A."/>
            <person name="Kenton S.M."/>
            <person name="Kim D.J."/>
            <person name="Klee K."/>
            <person name="Lai H."/>
            <person name="Lang C."/>
            <person name="Lin S."/>
            <person name="Macmil S.L."/>
            <person name="Magdelenat G."/>
            <person name="Matthews L."/>
            <person name="McCorrison J."/>
            <person name="Monaghan E.L."/>
            <person name="Mun J.H."/>
            <person name="Najar F.Z."/>
            <person name="Nicholson C."/>
            <person name="Noirot C."/>
            <person name="O'Bleness M."/>
            <person name="Paule C.R."/>
            <person name="Poulain J."/>
            <person name="Prion F."/>
            <person name="Qin B."/>
            <person name="Qu C."/>
            <person name="Retzel E.F."/>
            <person name="Riddle C."/>
            <person name="Sallet E."/>
            <person name="Samain S."/>
            <person name="Samson N."/>
            <person name="Sanders I."/>
            <person name="Saurat O."/>
            <person name="Scarpelli C."/>
            <person name="Schiex T."/>
            <person name="Segurens B."/>
            <person name="Severin A.J."/>
            <person name="Sherrier D.J."/>
            <person name="Shi R."/>
            <person name="Sims S."/>
            <person name="Singer S.R."/>
            <person name="Sinharoy S."/>
            <person name="Sterck L."/>
            <person name="Viollet A."/>
            <person name="Wang B.B."/>
            <person name="Wang K."/>
            <person name="Wang M."/>
            <person name="Wang X."/>
            <person name="Warfsmann J."/>
            <person name="Weissenbach J."/>
            <person name="White D.D."/>
            <person name="White J.D."/>
            <person name="Wiley G.B."/>
            <person name="Wincker P."/>
            <person name="Xing Y."/>
            <person name="Yang L."/>
            <person name="Yao Z."/>
            <person name="Ying F."/>
            <person name="Zhai J."/>
            <person name="Zhou L."/>
            <person name="Zuber A."/>
            <person name="Denarie J."/>
            <person name="Dixon R.A."/>
            <person name="May G.D."/>
            <person name="Schwartz D.C."/>
            <person name="Rogers J."/>
            <person name="Quetier F."/>
            <person name="Town C.D."/>
            <person name="Roe B.A."/>
        </authorList>
    </citation>
    <scope>NUCLEOTIDE SEQUENCE [LARGE SCALE GENOMIC DNA]</scope>
    <source>
        <strain evidence="1">A17</strain>
        <strain evidence="2 3">cv. Jemalong A17</strain>
    </source>
</reference>
<accession>A0A072TX68</accession>
<dbReference type="Proteomes" id="UP000002051">
    <property type="component" value="Unassembled WGS sequence"/>
</dbReference>
<keyword evidence="3" id="KW-1185">Reference proteome</keyword>
<sequence>MDHLQVTHTKGNISKQKGRQLDNLTMQLRLDYATYLLNHACGTNPGHQAPNLFEHKYTPRKSSPQLFEQKFTGHQAPNVLSKGFRASSPQLK</sequence>
<proteinExistence type="predicted"/>
<gene>
    <name evidence="1" type="ordered locus">MTR_7g005475</name>
</gene>
<reference evidence="1 3" key="2">
    <citation type="journal article" date="2014" name="BMC Genomics">
        <title>An improved genome release (version Mt4.0) for the model legume Medicago truncatula.</title>
        <authorList>
            <person name="Tang H."/>
            <person name="Krishnakumar V."/>
            <person name="Bidwell S."/>
            <person name="Rosen B."/>
            <person name="Chan A."/>
            <person name="Zhou S."/>
            <person name="Gentzbittel L."/>
            <person name="Childs K.L."/>
            <person name="Yandell M."/>
            <person name="Gundlach H."/>
            <person name="Mayer K.F."/>
            <person name="Schwartz D.C."/>
            <person name="Town C.D."/>
        </authorList>
    </citation>
    <scope>GENOME REANNOTATION</scope>
    <source>
        <strain evidence="1">A17</strain>
        <strain evidence="2 3">cv. Jemalong A17</strain>
    </source>
</reference>
<organism evidence="1 3">
    <name type="scientific">Medicago truncatula</name>
    <name type="common">Barrel medic</name>
    <name type="synonym">Medicago tribuloides</name>
    <dbReference type="NCBI Taxonomy" id="3880"/>
    <lineage>
        <taxon>Eukaryota</taxon>
        <taxon>Viridiplantae</taxon>
        <taxon>Streptophyta</taxon>
        <taxon>Embryophyta</taxon>
        <taxon>Tracheophyta</taxon>
        <taxon>Spermatophyta</taxon>
        <taxon>Magnoliopsida</taxon>
        <taxon>eudicotyledons</taxon>
        <taxon>Gunneridae</taxon>
        <taxon>Pentapetalae</taxon>
        <taxon>rosids</taxon>
        <taxon>fabids</taxon>
        <taxon>Fabales</taxon>
        <taxon>Fabaceae</taxon>
        <taxon>Papilionoideae</taxon>
        <taxon>50 kb inversion clade</taxon>
        <taxon>NPAAA clade</taxon>
        <taxon>Hologalegina</taxon>
        <taxon>IRL clade</taxon>
        <taxon>Trifolieae</taxon>
        <taxon>Medicago</taxon>
    </lineage>
</organism>
<dbReference type="HOGENOM" id="CLU_2416661_0_0_1"/>
<protein>
    <submittedName>
        <fullName evidence="1 2">Uncharacterized protein</fullName>
    </submittedName>
</protein>